<evidence type="ECO:0000313" key="2">
    <source>
        <dbReference type="EMBL" id="KAB5592490.1"/>
    </source>
</evidence>
<proteinExistence type="predicted"/>
<comment type="caution">
    <text evidence="2">The sequence shown here is derived from an EMBL/GenBank/DDBJ whole genome shotgun (WGS) entry which is preliminary data.</text>
</comment>
<evidence type="ECO:0000313" key="3">
    <source>
        <dbReference type="Proteomes" id="UP000383932"/>
    </source>
</evidence>
<gene>
    <name evidence="2" type="ORF">CTheo_4081</name>
</gene>
<evidence type="ECO:0000256" key="1">
    <source>
        <dbReference type="SAM" id="MobiDB-lite"/>
    </source>
</evidence>
<keyword evidence="3" id="KW-1185">Reference proteome</keyword>
<evidence type="ECO:0008006" key="4">
    <source>
        <dbReference type="Google" id="ProtNLM"/>
    </source>
</evidence>
<name>A0A5N5QL72_9AGAM</name>
<reference evidence="2 3" key="1">
    <citation type="journal article" date="2019" name="Fungal Biol. Biotechnol.">
        <title>Draft genome sequence of fastidious pathogen Ceratobasidium theobromae, which causes vascular-streak dieback in Theobroma cacao.</title>
        <authorList>
            <person name="Ali S.S."/>
            <person name="Asman A."/>
            <person name="Shao J."/>
            <person name="Firmansyah A.P."/>
            <person name="Susilo A.W."/>
            <person name="Rosmana A."/>
            <person name="McMahon P."/>
            <person name="Junaid M."/>
            <person name="Guest D."/>
            <person name="Kheng T.Y."/>
            <person name="Meinhardt L.W."/>
            <person name="Bailey B.A."/>
        </authorList>
    </citation>
    <scope>NUCLEOTIDE SEQUENCE [LARGE SCALE GENOMIC DNA]</scope>
    <source>
        <strain evidence="2 3">CT2</strain>
    </source>
</reference>
<protein>
    <recommendedName>
        <fullName evidence="4">Arrestin-like N-terminal domain-containing protein</fullName>
    </recommendedName>
</protein>
<dbReference type="Proteomes" id="UP000383932">
    <property type="component" value="Unassembled WGS sequence"/>
</dbReference>
<dbReference type="AlphaFoldDB" id="A0A5N5QL72"/>
<feature type="region of interest" description="Disordered" evidence="1">
    <location>
        <begin position="14"/>
        <end position="40"/>
    </location>
</feature>
<dbReference type="OrthoDB" id="2586076at2759"/>
<sequence>MGYSDQHPRILPTYTASLDSDFDGSDTHDSAPEYSRSASPNERVLAGNVMRTFSSLSTQDLPPSFEYSTDHLTLNLGDRKWHCPIPAYGYAGTIEGMIKIHQIENVSKVEVVLLGEVLTTVSEEAVPSQGASKCFFKQKSMIWSSSSAGSTRQETHTFVIAFPKESADSGQNLPPSFYMATDRYSARIQYRLRVDLFRKGLRRHKSLEIGVAYLPKSYAPVPQVRPMYIETKSGGKQWWSRHLLPPVQPPGRSNTTKAVVPWEIVAELFLPSQIELTATSIVPYTMRIQLVSPAASQASHTPASLALVDASVQLVKSIITSVHGLNKRTDTIIAQGTILSDYQGTNTEEGEPSSSSGALEGVRVINGNLEVNRRSGSELSWKCQGFVQVKYCLMALVKPPSNVRALEGVFPTFRTAIDVDMKTHTKAEEHVNSDEVNADPSVGLFNLGP</sequence>
<organism evidence="2 3">
    <name type="scientific">Ceratobasidium theobromae</name>
    <dbReference type="NCBI Taxonomy" id="1582974"/>
    <lineage>
        <taxon>Eukaryota</taxon>
        <taxon>Fungi</taxon>
        <taxon>Dikarya</taxon>
        <taxon>Basidiomycota</taxon>
        <taxon>Agaricomycotina</taxon>
        <taxon>Agaricomycetes</taxon>
        <taxon>Cantharellales</taxon>
        <taxon>Ceratobasidiaceae</taxon>
        <taxon>Ceratobasidium</taxon>
    </lineage>
</organism>
<accession>A0A5N5QL72</accession>
<dbReference type="EMBL" id="SSOP01000063">
    <property type="protein sequence ID" value="KAB5592490.1"/>
    <property type="molecule type" value="Genomic_DNA"/>
</dbReference>